<dbReference type="InterPro" id="IPR050922">
    <property type="entry name" value="LytR/CpsA/Psr_CW_biosynth"/>
</dbReference>
<dbReference type="AlphaFoldDB" id="A0A4Q7LXW3"/>
<evidence type="ECO:0000256" key="3">
    <source>
        <dbReference type="SAM" id="Phobius"/>
    </source>
</evidence>
<dbReference type="EMBL" id="SGWX01000001">
    <property type="protein sequence ID" value="RZS59916.1"/>
    <property type="molecule type" value="Genomic_DNA"/>
</dbReference>
<feature type="compositionally biased region" description="Low complexity" evidence="2">
    <location>
        <begin position="181"/>
        <end position="206"/>
    </location>
</feature>
<evidence type="ECO:0000313" key="5">
    <source>
        <dbReference type="EMBL" id="RZS59916.1"/>
    </source>
</evidence>
<feature type="compositionally biased region" description="Basic and acidic residues" evidence="2">
    <location>
        <begin position="96"/>
        <end position="106"/>
    </location>
</feature>
<reference evidence="5 6" key="1">
    <citation type="submission" date="2019-02" db="EMBL/GenBank/DDBJ databases">
        <title>Sequencing the genomes of 1000 actinobacteria strains.</title>
        <authorList>
            <person name="Klenk H.-P."/>
        </authorList>
    </citation>
    <scope>NUCLEOTIDE SEQUENCE [LARGE SCALE GENOMIC DNA]</scope>
    <source>
        <strain evidence="5 6">DSM 16932</strain>
    </source>
</reference>
<evidence type="ECO:0000256" key="1">
    <source>
        <dbReference type="ARBA" id="ARBA00006068"/>
    </source>
</evidence>
<comment type="similarity">
    <text evidence="1">Belongs to the LytR/CpsA/Psr (LCP) family.</text>
</comment>
<feature type="compositionally biased region" description="Pro residues" evidence="2">
    <location>
        <begin position="1"/>
        <end position="11"/>
    </location>
</feature>
<evidence type="ECO:0000259" key="4">
    <source>
        <dbReference type="Pfam" id="PF03816"/>
    </source>
</evidence>
<evidence type="ECO:0000313" key="6">
    <source>
        <dbReference type="Proteomes" id="UP000293852"/>
    </source>
</evidence>
<dbReference type="PANTHER" id="PTHR33392:SF6">
    <property type="entry name" value="POLYISOPRENYL-TEICHOIC ACID--PEPTIDOGLYCAN TEICHOIC ACID TRANSFERASE TAGU"/>
    <property type="match status" value="1"/>
</dbReference>
<feature type="compositionally biased region" description="Low complexity" evidence="2">
    <location>
        <begin position="107"/>
        <end position="165"/>
    </location>
</feature>
<feature type="region of interest" description="Disordered" evidence="2">
    <location>
        <begin position="1"/>
        <end position="249"/>
    </location>
</feature>
<comment type="caution">
    <text evidence="5">The sequence shown here is derived from an EMBL/GenBank/DDBJ whole genome shotgun (WGS) entry which is preliminary data.</text>
</comment>
<feature type="transmembrane region" description="Helical" evidence="3">
    <location>
        <begin position="254"/>
        <end position="277"/>
    </location>
</feature>
<proteinExistence type="inferred from homology"/>
<dbReference type="NCBIfam" id="TIGR00350">
    <property type="entry name" value="lytR_cpsA_psr"/>
    <property type="match status" value="1"/>
</dbReference>
<keyword evidence="3" id="KW-0472">Membrane</keyword>
<gene>
    <name evidence="5" type="ORF">EV386_0153</name>
</gene>
<accession>A0A4Q7LXW3</accession>
<dbReference type="PANTHER" id="PTHR33392">
    <property type="entry name" value="POLYISOPRENYL-TEICHOIC ACID--PEPTIDOGLYCAN TEICHOIC ACID TRANSFERASE TAGU"/>
    <property type="match status" value="1"/>
</dbReference>
<keyword evidence="6" id="KW-1185">Reference proteome</keyword>
<dbReference type="InterPro" id="IPR004474">
    <property type="entry name" value="LytR_CpsA_psr"/>
</dbReference>
<name>A0A4Q7LXW3_9MICO</name>
<evidence type="ECO:0000256" key="2">
    <source>
        <dbReference type="SAM" id="MobiDB-lite"/>
    </source>
</evidence>
<dbReference type="OrthoDB" id="9782542at2"/>
<keyword evidence="3" id="KW-0812">Transmembrane</keyword>
<sequence>MTDTPRIPPSFSPSGTRQRPPGPDGAVPVHGRRGDAPAPRATEPDDAVVGGDSPRVRRQSSREVPVTPPERRPRIARPQAFPPGATPRASGATPRGSERRGGEQHDAAPSAAPQRPSAQRPSAQRPSTQGPSPAGAPRAIPPRRQAADGASAAAPRAVAGRSADAGRTVDAGRAADGRPTASGDAPRGAGAPRTAGASRTAGTARPHGAARPSGAAHPHGTRSVAAGRLSRPASADGAPLTAAPGRRRRRKGRVIAAVAAVVLVLVLAWPVGLLIWANGKIQHIEALSGAPGTPGTTYLLAGSDARGSGGIEDETTGARTDTIMLLHKPSSGPAALLSLPRDSFVEIPGHGSNKLNAAFAFGGAPLLVATVEHLTGLTVDHYVEVGFGGIADVVDAVDGVNLCLDLDVNDANSGLQWTSGCHDVDGATAIAFSRMRYSDPQGDIGRTERQRQLISAVTGKVADPGLIFRPSAQVSLADAGLGALTVDEDTNILNFVGLALAFRAANGPGGVTGTPWIASVNYRPGGGVGSTVQLDAERNAQLWADLRDGNLTPGQVGGMPS</sequence>
<dbReference type="RefSeq" id="WP_130411433.1">
    <property type="nucleotide sequence ID" value="NZ_SGWX01000001.1"/>
</dbReference>
<dbReference type="Gene3D" id="3.40.630.190">
    <property type="entry name" value="LCP protein"/>
    <property type="match status" value="1"/>
</dbReference>
<organism evidence="5 6">
    <name type="scientific">Xylanimonas ulmi</name>
    <dbReference type="NCBI Taxonomy" id="228973"/>
    <lineage>
        <taxon>Bacteria</taxon>
        <taxon>Bacillati</taxon>
        <taxon>Actinomycetota</taxon>
        <taxon>Actinomycetes</taxon>
        <taxon>Micrococcales</taxon>
        <taxon>Promicromonosporaceae</taxon>
        <taxon>Xylanimonas</taxon>
    </lineage>
</organism>
<feature type="domain" description="Cell envelope-related transcriptional attenuator" evidence="4">
    <location>
        <begin position="319"/>
        <end position="462"/>
    </location>
</feature>
<keyword evidence="3" id="KW-1133">Transmembrane helix</keyword>
<dbReference type="Pfam" id="PF03816">
    <property type="entry name" value="LytR_cpsA_psr"/>
    <property type="match status" value="1"/>
</dbReference>
<protein>
    <submittedName>
        <fullName evidence="5">LytR family transcriptional attenuator</fullName>
    </submittedName>
</protein>
<dbReference type="Proteomes" id="UP000293852">
    <property type="component" value="Unassembled WGS sequence"/>
</dbReference>